<dbReference type="Gene3D" id="3.40.470.10">
    <property type="entry name" value="Uracil-DNA glycosylase-like domain"/>
    <property type="match status" value="1"/>
</dbReference>
<organism evidence="1 2">
    <name type="scientific">uncultured phage cr9_1</name>
    <dbReference type="NCBI Taxonomy" id="2986400"/>
    <lineage>
        <taxon>Viruses</taxon>
        <taxon>Duplodnaviria</taxon>
        <taxon>Heunggongvirae</taxon>
        <taxon>Uroviricota</taxon>
        <taxon>Caudoviricetes</taxon>
        <taxon>Crassvirales</taxon>
        <taxon>Intestiviridae</taxon>
        <taxon>Crudevirinae</taxon>
        <taxon>Dabirmavirus</taxon>
        <taxon>Dabirmavirus hominis</taxon>
    </lineage>
</organism>
<name>A0AAE7V4S1_9CAUD</name>
<dbReference type="Proteomes" id="UP000827813">
    <property type="component" value="Segment"/>
</dbReference>
<evidence type="ECO:0000313" key="2">
    <source>
        <dbReference type="Proteomes" id="UP000827813"/>
    </source>
</evidence>
<dbReference type="EMBL" id="MZ130486">
    <property type="protein sequence ID" value="QWM90131.1"/>
    <property type="molecule type" value="Genomic_DNA"/>
</dbReference>
<dbReference type="RefSeq" id="YP_010359703.1">
    <property type="nucleotide sequence ID" value="NC_062776.1"/>
</dbReference>
<dbReference type="GeneID" id="75691284"/>
<dbReference type="KEGG" id="vg:75691284"/>
<dbReference type="InterPro" id="IPR036895">
    <property type="entry name" value="Uracil-DNA_glycosylase-like_sf"/>
</dbReference>
<keyword evidence="2" id="KW-1185">Reference proteome</keyword>
<reference evidence="1 2" key="1">
    <citation type="submission" date="2021-04" db="EMBL/GenBank/DDBJ databases">
        <authorList>
            <person name="Shkoporov A.N."/>
            <person name="Stockdale S.R."/>
            <person name="Guerin E."/>
            <person name="Ross R.P."/>
            <person name="Hill C."/>
        </authorList>
    </citation>
    <scope>NUCLEOTIDE SEQUENCE [LARGE SCALE GENOMIC DNA]</scope>
    <source>
        <strain evidence="2">cr9_1</strain>
    </source>
</reference>
<protein>
    <submittedName>
        <fullName evidence="1">Uracil-DNA glycosylase</fullName>
    </submittedName>
</protein>
<accession>A0AAE7V4S1</accession>
<gene>
    <name evidence="1" type="primary">gp_23064</name>
</gene>
<proteinExistence type="predicted"/>
<sequence length="186" mass="21895">MGIRRKTKNIKLSVEHYSSQLFINKIDICSNCPLKLYSKENDTIVFGTGNRVTNTMIILPSYDIKADINYNTILKIVRDTYKDITDKELLEDCYVTRAIKCVNKTDFNLEKEAIKNCICNLYYELSRIKPNKLIIFDKQLYDFGLYNYNRGKYNVKTVISPAVIYYNNQNLKDIFVRQFKEAIYDT</sequence>
<evidence type="ECO:0000313" key="1">
    <source>
        <dbReference type="EMBL" id="QWM90131.1"/>
    </source>
</evidence>